<evidence type="ECO:0000313" key="1">
    <source>
        <dbReference type="EMBL" id="XCF15144.1"/>
    </source>
</evidence>
<evidence type="ECO:0008006" key="2">
    <source>
        <dbReference type="Google" id="ProtNLM"/>
    </source>
</evidence>
<dbReference type="RefSeq" id="WP_353633259.1">
    <property type="nucleotide sequence ID" value="NZ_CP159203.1"/>
</dbReference>
<dbReference type="AlphaFoldDB" id="A0AAU8CAS3"/>
<accession>A0AAU8CAS3</accession>
<geneLocation type="plasmid" evidence="1">
    <name>pNMX12-1_234</name>
</geneLocation>
<name>A0AAU8CAS3_9EURY</name>
<gene>
    <name evidence="1" type="ORF">ABSL23_00610</name>
</gene>
<dbReference type="EMBL" id="CP159203">
    <property type="protein sequence ID" value="XCF15144.1"/>
    <property type="molecule type" value="Genomic_DNA"/>
</dbReference>
<dbReference type="KEGG" id="hanx:ABSL23_00610"/>
<keyword evidence="1" id="KW-0614">Plasmid</keyword>
<protein>
    <recommendedName>
        <fullName evidence="2">TOBE domain-containing protein</fullName>
    </recommendedName>
</protein>
<organism evidence="1">
    <name type="scientific">Halobacterium sp. NMX12-1</name>
    <dbReference type="NCBI Taxonomy" id="3166650"/>
    <lineage>
        <taxon>Archaea</taxon>
        <taxon>Methanobacteriati</taxon>
        <taxon>Methanobacteriota</taxon>
        <taxon>Stenosarchaea group</taxon>
        <taxon>Halobacteria</taxon>
        <taxon>Halobacteriales</taxon>
        <taxon>Halobacteriaceae</taxon>
        <taxon>Halobacterium</taxon>
    </lineage>
</organism>
<dbReference type="GeneID" id="91107606"/>
<sequence>MSRGDRVTVGFPEEAIHLFDAETGDAVKHRELSFTRTAPEQG</sequence>
<proteinExistence type="predicted"/>
<reference evidence="1" key="1">
    <citation type="submission" date="2024-06" db="EMBL/GenBank/DDBJ databases">
        <title>Genome Sequence of an extremely halophilic archaeon isolated from Permian era halite, Salado Formation, Carlsbad, New Mexico: Halobacterium sp. strain NMX12-1.</title>
        <authorList>
            <person name="Sotoa L."/>
            <person name="DasSarma P."/>
            <person name="Anton B.P."/>
            <person name="Vincze T."/>
            <person name="Verma I."/>
            <person name="Eralp B."/>
            <person name="Powers D.W."/>
            <person name="Dozier B.L."/>
            <person name="Roberts R.J."/>
            <person name="DasSarma S."/>
        </authorList>
    </citation>
    <scope>NUCLEOTIDE SEQUENCE</scope>
    <source>
        <strain evidence="1">NMX12-1</strain>
        <plasmid evidence="1">pNMX12-1_234</plasmid>
    </source>
</reference>